<keyword evidence="6 9" id="KW-0472">Membrane</keyword>
<evidence type="ECO:0000256" key="8">
    <source>
        <dbReference type="ARBA" id="ARBA00023288"/>
    </source>
</evidence>
<keyword evidence="8 9" id="KW-0449">Lipoprotein</keyword>
<accession>A0ABQ6PA22</accession>
<gene>
    <name evidence="11" type="primary">vceC</name>
    <name evidence="11" type="ORF">NUTIK01_25390</name>
</gene>
<evidence type="ECO:0000313" key="12">
    <source>
        <dbReference type="Proteomes" id="UP001187221"/>
    </source>
</evidence>
<evidence type="ECO:0000256" key="4">
    <source>
        <dbReference type="ARBA" id="ARBA00022692"/>
    </source>
</evidence>
<proteinExistence type="inferred from homology"/>
<dbReference type="RefSeq" id="WP_317975413.1">
    <property type="nucleotide sequence ID" value="NZ_BTFW01000001.1"/>
</dbReference>
<feature type="region of interest" description="Disordered" evidence="10">
    <location>
        <begin position="33"/>
        <end position="61"/>
    </location>
</feature>
<organism evidence="11 12">
    <name type="scientific">Novosphingobium pituita</name>
    <dbReference type="NCBI Taxonomy" id="3056842"/>
    <lineage>
        <taxon>Bacteria</taxon>
        <taxon>Pseudomonadati</taxon>
        <taxon>Pseudomonadota</taxon>
        <taxon>Alphaproteobacteria</taxon>
        <taxon>Sphingomonadales</taxon>
        <taxon>Sphingomonadaceae</taxon>
        <taxon>Novosphingobium</taxon>
    </lineage>
</organism>
<name>A0ABQ6PA22_9SPHN</name>
<dbReference type="NCBIfam" id="TIGR01845">
    <property type="entry name" value="outer_NodT"/>
    <property type="match status" value="1"/>
</dbReference>
<comment type="caution">
    <text evidence="11">The sequence shown here is derived from an EMBL/GenBank/DDBJ whole genome shotgun (WGS) entry which is preliminary data.</text>
</comment>
<dbReference type="PANTHER" id="PTHR30203">
    <property type="entry name" value="OUTER MEMBRANE CATION EFFLUX PROTEIN"/>
    <property type="match status" value="1"/>
</dbReference>
<dbReference type="PANTHER" id="PTHR30203:SF20">
    <property type="entry name" value="MULTIDRUG RESISTANCE OUTER MEMBRANE PROTEIN MDTP-RELATED"/>
    <property type="match status" value="1"/>
</dbReference>
<protein>
    <submittedName>
        <fullName evidence="11">Multidrug efflux MFS transporter outer membrane subunit VceC</fullName>
    </submittedName>
</protein>
<dbReference type="EMBL" id="BTFW01000001">
    <property type="protein sequence ID" value="GMM61762.1"/>
    <property type="molecule type" value="Genomic_DNA"/>
</dbReference>
<evidence type="ECO:0000256" key="9">
    <source>
        <dbReference type="RuleBase" id="RU362097"/>
    </source>
</evidence>
<evidence type="ECO:0000256" key="7">
    <source>
        <dbReference type="ARBA" id="ARBA00023139"/>
    </source>
</evidence>
<evidence type="ECO:0000256" key="3">
    <source>
        <dbReference type="ARBA" id="ARBA00022452"/>
    </source>
</evidence>
<evidence type="ECO:0000256" key="10">
    <source>
        <dbReference type="SAM" id="MobiDB-lite"/>
    </source>
</evidence>
<dbReference type="Proteomes" id="UP001187221">
    <property type="component" value="Unassembled WGS sequence"/>
</dbReference>
<evidence type="ECO:0000256" key="1">
    <source>
        <dbReference type="ARBA" id="ARBA00004370"/>
    </source>
</evidence>
<dbReference type="Gene3D" id="2.20.200.10">
    <property type="entry name" value="Outer membrane efflux proteins (OEP)"/>
    <property type="match status" value="1"/>
</dbReference>
<keyword evidence="3 9" id="KW-1134">Transmembrane beta strand</keyword>
<keyword evidence="5" id="KW-0732">Signal</keyword>
<comment type="subcellular location">
    <subcellularLocation>
        <location evidence="9">Cell membrane</location>
        <topology evidence="9">Lipid-anchor</topology>
    </subcellularLocation>
    <subcellularLocation>
        <location evidence="1">Membrane</location>
    </subcellularLocation>
</comment>
<comment type="similarity">
    <text evidence="2 9">Belongs to the outer membrane factor (OMF) (TC 1.B.17) family.</text>
</comment>
<reference evidence="11 12" key="1">
    <citation type="submission" date="2023-06" db="EMBL/GenBank/DDBJ databases">
        <title>Draft genome sequence of Novosphingobium sp. strain IK01.</title>
        <authorList>
            <person name="Hatamoto M."/>
            <person name="Ikarashi T."/>
            <person name="Yamaguchi T."/>
        </authorList>
    </citation>
    <scope>NUCLEOTIDE SEQUENCE [LARGE SCALE GENOMIC DNA]</scope>
    <source>
        <strain evidence="11 12">IK01</strain>
    </source>
</reference>
<evidence type="ECO:0000313" key="11">
    <source>
        <dbReference type="EMBL" id="GMM61762.1"/>
    </source>
</evidence>
<keyword evidence="7 9" id="KW-0564">Palmitate</keyword>
<keyword evidence="4 9" id="KW-0812">Transmembrane</keyword>
<dbReference type="InterPro" id="IPR003423">
    <property type="entry name" value="OMP_efflux"/>
</dbReference>
<evidence type="ECO:0000256" key="2">
    <source>
        <dbReference type="ARBA" id="ARBA00007613"/>
    </source>
</evidence>
<dbReference type="SUPFAM" id="SSF56954">
    <property type="entry name" value="Outer membrane efflux proteins (OEP)"/>
    <property type="match status" value="1"/>
</dbReference>
<evidence type="ECO:0000256" key="6">
    <source>
        <dbReference type="ARBA" id="ARBA00023136"/>
    </source>
</evidence>
<sequence length="477" mass="49801">MLAVVAGLGLLGGCVSTPPMGPRQTLRDVAASDLPASMESSATDRAGNADRRPADWPSDTWWQGLGDPQLSALIEEGLKDSPSLVAAQARLHAAQGYAQASGAALLPSLSGDVNIGGAKQTYNYLFPHEFAPKGWRDTGVVSLSANYELDFFGKNRAALRAATSEREAARIEADAARLAIATGVAEAYATLARAAAARAVRAEALRVREDTARLVQGRVRNGLDTRAEQRQAEAAIPVARADLIAADESIALARHALAAAIGAPPARGEAITLPRLDSLAPEGLPANLALDLVGRRADIAAARARAEAAAAQISVAHAQFYPNVNLVAMIGMQSLGLSNLFTSGSDLGSAGPAIGIPLFSGGRLKGQYRQARAGYDEAVATYNQTLLQALRDVADAAATQRSVDGQLRAAREAVTASDDAYRIARRRYEAGLSTYLSVLSSEDALIANRRLLADLEARTLSAHVALVRALGGGFKAT</sequence>
<dbReference type="Gene3D" id="1.20.1600.10">
    <property type="entry name" value="Outer membrane efflux proteins (OEP)"/>
    <property type="match status" value="1"/>
</dbReference>
<dbReference type="InterPro" id="IPR010131">
    <property type="entry name" value="MdtP/NodT-like"/>
</dbReference>
<keyword evidence="12" id="KW-1185">Reference proteome</keyword>
<evidence type="ECO:0000256" key="5">
    <source>
        <dbReference type="ARBA" id="ARBA00022729"/>
    </source>
</evidence>
<dbReference type="Pfam" id="PF02321">
    <property type="entry name" value="OEP"/>
    <property type="match status" value="2"/>
</dbReference>